<dbReference type="EMBL" id="DSEU01000001">
    <property type="protein sequence ID" value="HEM66000.1"/>
    <property type="molecule type" value="Genomic_DNA"/>
</dbReference>
<evidence type="ECO:0000313" key="1">
    <source>
        <dbReference type="EMBL" id="HEM66000.1"/>
    </source>
</evidence>
<dbReference type="Gene3D" id="3.10.20.30">
    <property type="match status" value="1"/>
</dbReference>
<gene>
    <name evidence="1" type="ORF">ENO26_00205</name>
</gene>
<name>A0A7J2TZI8_9CREN</name>
<organism evidence="1">
    <name type="scientific">Ignisphaera aggregans</name>
    <dbReference type="NCBI Taxonomy" id="334771"/>
    <lineage>
        <taxon>Archaea</taxon>
        <taxon>Thermoproteota</taxon>
        <taxon>Thermoprotei</taxon>
        <taxon>Desulfurococcales</taxon>
        <taxon>Desulfurococcaceae</taxon>
        <taxon>Ignisphaera</taxon>
    </lineage>
</organism>
<accession>A0A7J2TZI8</accession>
<dbReference type="AlphaFoldDB" id="A0A7J2TZI8"/>
<dbReference type="InterPro" id="IPR016155">
    <property type="entry name" value="Mopterin_synth/thiamin_S_b"/>
</dbReference>
<dbReference type="SUPFAM" id="SSF54285">
    <property type="entry name" value="MoaD/ThiS"/>
    <property type="match status" value="1"/>
</dbReference>
<dbReference type="Pfam" id="PF02597">
    <property type="entry name" value="ThiS"/>
    <property type="match status" value="1"/>
</dbReference>
<proteinExistence type="predicted"/>
<reference evidence="1" key="1">
    <citation type="journal article" date="2020" name="mSystems">
        <title>Genome- and Community-Level Interaction Insights into Carbon Utilization and Element Cycling Functions of Hydrothermarchaeota in Hydrothermal Sediment.</title>
        <authorList>
            <person name="Zhou Z."/>
            <person name="Liu Y."/>
            <person name="Xu W."/>
            <person name="Pan J."/>
            <person name="Luo Z.H."/>
            <person name="Li M."/>
        </authorList>
    </citation>
    <scope>NUCLEOTIDE SEQUENCE [LARGE SCALE GENOMIC DNA]</scope>
    <source>
        <strain evidence="1">SpSt-125</strain>
    </source>
</reference>
<protein>
    <submittedName>
        <fullName evidence="1">MoaD/ThiS family protein</fullName>
    </submittedName>
</protein>
<sequence length="87" mass="9984">MKIKIKFFSLYKEAFGSNEMSLELYENEITVEKLINILASINTKFDKLIREFPPIILVNGLLLQKSDKIYEDSEVVIFPPASGGMLR</sequence>
<dbReference type="InterPro" id="IPR003749">
    <property type="entry name" value="ThiS/MoaD-like"/>
</dbReference>
<dbReference type="InterPro" id="IPR012675">
    <property type="entry name" value="Beta-grasp_dom_sf"/>
</dbReference>
<comment type="caution">
    <text evidence="1">The sequence shown here is derived from an EMBL/GenBank/DDBJ whole genome shotgun (WGS) entry which is preliminary data.</text>
</comment>